<accession>A4S0P4</accession>
<feature type="region of interest" description="Disordered" evidence="7">
    <location>
        <begin position="27"/>
        <end position="57"/>
    </location>
</feature>
<keyword evidence="2" id="KW-0479">Metal-binding</keyword>
<dbReference type="InterPro" id="IPR043129">
    <property type="entry name" value="ATPase_NBD"/>
</dbReference>
<dbReference type="Pfam" id="PF00480">
    <property type="entry name" value="ROK"/>
    <property type="match status" value="1"/>
</dbReference>
<gene>
    <name evidence="8" type="ORF">OSTLU_32817</name>
</gene>
<dbReference type="EC" id="2.7.1.4" evidence="5"/>
<keyword evidence="9" id="KW-1185">Reference proteome</keyword>
<dbReference type="EMBL" id="CP000587">
    <property type="protein sequence ID" value="ABO97308.1"/>
    <property type="molecule type" value="Genomic_DNA"/>
</dbReference>
<dbReference type="InterPro" id="IPR051804">
    <property type="entry name" value="Carb_Metab_Reg_Kinase/Isom"/>
</dbReference>
<dbReference type="PANTHER" id="PTHR42742:SF3">
    <property type="entry name" value="FRUCTOKINASE"/>
    <property type="match status" value="1"/>
</dbReference>
<comment type="catalytic activity">
    <reaction evidence="6">
        <text>D-fructose + ATP = D-fructose 6-phosphate + ADP + H(+)</text>
        <dbReference type="Rhea" id="RHEA:16125"/>
        <dbReference type="ChEBI" id="CHEBI:15378"/>
        <dbReference type="ChEBI" id="CHEBI:30616"/>
        <dbReference type="ChEBI" id="CHEBI:37721"/>
        <dbReference type="ChEBI" id="CHEBI:61527"/>
        <dbReference type="ChEBI" id="CHEBI:456216"/>
        <dbReference type="EC" id="2.7.1.4"/>
    </reaction>
</comment>
<dbReference type="GO" id="GO:0046872">
    <property type="term" value="F:metal ion binding"/>
    <property type="evidence" value="ECO:0007669"/>
    <property type="project" value="UniProtKB-KW"/>
</dbReference>
<keyword evidence="3" id="KW-0862">Zinc</keyword>
<dbReference type="GeneID" id="5002803"/>
<evidence type="ECO:0000256" key="7">
    <source>
        <dbReference type="SAM" id="MobiDB-lite"/>
    </source>
</evidence>
<evidence type="ECO:0000256" key="4">
    <source>
        <dbReference type="ARBA" id="ARBA00022842"/>
    </source>
</evidence>
<comment type="cofactor">
    <cofactor evidence="1">
        <name>Mg(2+)</name>
        <dbReference type="ChEBI" id="CHEBI:18420"/>
    </cofactor>
</comment>
<dbReference type="PANTHER" id="PTHR42742">
    <property type="entry name" value="TRANSCRIPTIONAL REPRESSOR MPRA"/>
    <property type="match status" value="1"/>
</dbReference>
<dbReference type="InterPro" id="IPR000600">
    <property type="entry name" value="ROK"/>
</dbReference>
<dbReference type="GO" id="GO:0008865">
    <property type="term" value="F:fructokinase activity"/>
    <property type="evidence" value="ECO:0007669"/>
    <property type="project" value="UniProtKB-EC"/>
</dbReference>
<dbReference type="CDD" id="cd24067">
    <property type="entry name" value="ASKHA_NBD_ROK_BsFRK-like"/>
    <property type="match status" value="1"/>
</dbReference>
<evidence type="ECO:0000256" key="5">
    <source>
        <dbReference type="ARBA" id="ARBA00038887"/>
    </source>
</evidence>
<evidence type="ECO:0000256" key="2">
    <source>
        <dbReference type="ARBA" id="ARBA00022723"/>
    </source>
</evidence>
<evidence type="ECO:0000256" key="3">
    <source>
        <dbReference type="ARBA" id="ARBA00022833"/>
    </source>
</evidence>
<dbReference type="Proteomes" id="UP000001568">
    <property type="component" value="Chromosome 7"/>
</dbReference>
<dbReference type="eggNOG" id="ENOG502QRD3">
    <property type="taxonomic scope" value="Eukaryota"/>
</dbReference>
<dbReference type="SUPFAM" id="SSF53067">
    <property type="entry name" value="Actin-like ATPase domain"/>
    <property type="match status" value="2"/>
</dbReference>
<dbReference type="STRING" id="436017.A4S0P4"/>
<name>A4S0P4_OSTLU</name>
<feature type="compositionally biased region" description="Basic and acidic residues" evidence="7">
    <location>
        <begin position="35"/>
        <end position="51"/>
    </location>
</feature>
<evidence type="ECO:0000256" key="6">
    <source>
        <dbReference type="ARBA" id="ARBA00048451"/>
    </source>
</evidence>
<dbReference type="HOGENOM" id="CLU_036604_3_0_1"/>
<evidence type="ECO:0000313" key="9">
    <source>
        <dbReference type="Proteomes" id="UP000001568"/>
    </source>
</evidence>
<dbReference type="InterPro" id="IPR049874">
    <property type="entry name" value="ROK_cs"/>
</dbReference>
<dbReference type="AlphaFoldDB" id="A4S0P4"/>
<evidence type="ECO:0000256" key="1">
    <source>
        <dbReference type="ARBA" id="ARBA00001946"/>
    </source>
</evidence>
<dbReference type="Gramene" id="ABO97308">
    <property type="protein sequence ID" value="ABO97308"/>
    <property type="gene ID" value="OSTLU_32817"/>
</dbReference>
<dbReference type="RefSeq" id="XP_001419015.1">
    <property type="nucleotide sequence ID" value="XM_001418978.1"/>
</dbReference>
<dbReference type="FunFam" id="3.30.420.40:FF:000136">
    <property type="entry name" value="Putative fructokinase"/>
    <property type="match status" value="1"/>
</dbReference>
<proteinExistence type="predicted"/>
<organism evidence="8 9">
    <name type="scientific">Ostreococcus lucimarinus (strain CCE9901)</name>
    <dbReference type="NCBI Taxonomy" id="436017"/>
    <lineage>
        <taxon>Eukaryota</taxon>
        <taxon>Viridiplantae</taxon>
        <taxon>Chlorophyta</taxon>
        <taxon>Mamiellophyceae</taxon>
        <taxon>Mamiellales</taxon>
        <taxon>Bathycoccaceae</taxon>
        <taxon>Ostreococcus</taxon>
    </lineage>
</organism>
<evidence type="ECO:0000313" key="8">
    <source>
        <dbReference type="EMBL" id="ABO97308.1"/>
    </source>
</evidence>
<protein>
    <recommendedName>
        <fullName evidence="5">fructokinase</fullName>
        <ecNumber evidence="5">2.7.1.4</ecNumber>
    </recommendedName>
</protein>
<dbReference type="KEGG" id="olu:OSTLU_32817"/>
<reference evidence="8 9" key="1">
    <citation type="journal article" date="2007" name="Proc. Natl. Acad. Sci. U.S.A.">
        <title>The tiny eukaryote Ostreococcus provides genomic insights into the paradox of plankton speciation.</title>
        <authorList>
            <person name="Palenik B."/>
            <person name="Grimwood J."/>
            <person name="Aerts A."/>
            <person name="Rouze P."/>
            <person name="Salamov A."/>
            <person name="Putnam N."/>
            <person name="Dupont C."/>
            <person name="Jorgensen R."/>
            <person name="Derelle E."/>
            <person name="Rombauts S."/>
            <person name="Zhou K."/>
            <person name="Otillar R."/>
            <person name="Merchant S.S."/>
            <person name="Podell S."/>
            <person name="Gaasterland T."/>
            <person name="Napoli C."/>
            <person name="Gendler K."/>
            <person name="Manuell A."/>
            <person name="Tai V."/>
            <person name="Vallon O."/>
            <person name="Piganeau G."/>
            <person name="Jancek S."/>
            <person name="Heijde M."/>
            <person name="Jabbari K."/>
            <person name="Bowler C."/>
            <person name="Lohr M."/>
            <person name="Robbens S."/>
            <person name="Werner G."/>
            <person name="Dubchak I."/>
            <person name="Pazour G.J."/>
            <person name="Ren Q."/>
            <person name="Paulsen I."/>
            <person name="Delwiche C."/>
            <person name="Schmutz J."/>
            <person name="Rokhsar D."/>
            <person name="Van de Peer Y."/>
            <person name="Moreau H."/>
            <person name="Grigoriev I.V."/>
        </authorList>
    </citation>
    <scope>NUCLEOTIDE SEQUENCE [LARGE SCALE GENOMIC DNA]</scope>
    <source>
        <strain evidence="8 9">CCE9901</strain>
    </source>
</reference>
<dbReference type="Gene3D" id="3.30.420.40">
    <property type="match status" value="2"/>
</dbReference>
<keyword evidence="4" id="KW-0460">Magnesium</keyword>
<dbReference type="PROSITE" id="PS01125">
    <property type="entry name" value="ROK"/>
    <property type="match status" value="1"/>
</dbReference>
<dbReference type="OrthoDB" id="10260668at2759"/>
<dbReference type="OMA" id="DIQAYYI"/>
<sequence>MKLLGIEGGGTTWIARAIEIDVEGGASVSSASSARGEEHFNKRDGGREQRFETTTPEETLRTIREWIEINAWDADAIGVATFGPLELNPDKDKYGYITTTPKAGWQDVDVLGSLFGKKDATEEEERAWRGRARLHTIDQVPLAFETDVNAPAMLEHRALKHELKHVHLVGGESCCYVTVGTGVGVGVVCNGLPVHGMLHPEAGHMFVKMRAGETFAGTCPFHGNCVEGMVGSGALAKRRGVSAAELASLPDDDDIWEHAAHYLAGMCVNLILTLAPERIVLGGGVMQRECLFSKIRANVRDILQGYLAVDQIMDDAYLRHFIVPPAWGYQTGLTSALYLAERALQRE</sequence>